<dbReference type="PRINTS" id="PR00469">
    <property type="entry name" value="PNDRDTASEII"/>
</dbReference>
<dbReference type="Pfam" id="PF07992">
    <property type="entry name" value="Pyr_redox_2"/>
    <property type="match status" value="1"/>
</dbReference>
<reference evidence="3 4" key="1">
    <citation type="submission" date="2023-03" db="EMBL/GenBank/DDBJ databases">
        <title>Complete genome sequence of Tepidibacter sp. SWIR-1, isolated from a deep-sea hydrothermal vent.</title>
        <authorList>
            <person name="Li X."/>
        </authorList>
    </citation>
    <scope>NUCLEOTIDE SEQUENCE [LARGE SCALE GENOMIC DNA]</scope>
    <source>
        <strain evidence="3 4">SWIR-1</strain>
    </source>
</reference>
<dbReference type="PRINTS" id="PR00368">
    <property type="entry name" value="FADPNR"/>
</dbReference>
<dbReference type="PANTHER" id="PTHR42783">
    <property type="entry name" value="GLUTAMATE SYNTHASE [NADPH] SMALL CHAIN"/>
    <property type="match status" value="1"/>
</dbReference>
<dbReference type="Gene3D" id="3.10.20.600">
    <property type="match status" value="1"/>
</dbReference>
<dbReference type="InterPro" id="IPR028261">
    <property type="entry name" value="DPD_II"/>
</dbReference>
<dbReference type="SUPFAM" id="SSF142984">
    <property type="entry name" value="Nqo1 middle domain-like"/>
    <property type="match status" value="1"/>
</dbReference>
<dbReference type="EMBL" id="CP120733">
    <property type="protein sequence ID" value="WFD08888.1"/>
    <property type="molecule type" value="Genomic_DNA"/>
</dbReference>
<dbReference type="Pfam" id="PF14691">
    <property type="entry name" value="Fer4_20"/>
    <property type="match status" value="1"/>
</dbReference>
<evidence type="ECO:0000259" key="1">
    <source>
        <dbReference type="Pfam" id="PF07992"/>
    </source>
</evidence>
<dbReference type="InterPro" id="IPR009051">
    <property type="entry name" value="Helical_ferredxn"/>
</dbReference>
<accession>A0ABY8E7K5</accession>
<evidence type="ECO:0000259" key="2">
    <source>
        <dbReference type="Pfam" id="PF14691"/>
    </source>
</evidence>
<dbReference type="SUPFAM" id="SSF51971">
    <property type="entry name" value="Nucleotide-binding domain"/>
    <property type="match status" value="1"/>
</dbReference>
<dbReference type="Gene3D" id="1.10.1060.10">
    <property type="entry name" value="Alpha-helical ferredoxin"/>
    <property type="match status" value="1"/>
</dbReference>
<evidence type="ECO:0000313" key="3">
    <source>
        <dbReference type="EMBL" id="WFD08888.1"/>
    </source>
</evidence>
<dbReference type="Gene3D" id="3.50.50.60">
    <property type="entry name" value="FAD/NAD(P)-binding domain"/>
    <property type="match status" value="2"/>
</dbReference>
<proteinExistence type="predicted"/>
<gene>
    <name evidence="3" type="ORF">P4S50_10850</name>
</gene>
<dbReference type="Proteomes" id="UP001222800">
    <property type="component" value="Chromosome"/>
</dbReference>
<dbReference type="RefSeq" id="WP_277730805.1">
    <property type="nucleotide sequence ID" value="NZ_CP120733.1"/>
</dbReference>
<dbReference type="PANTHER" id="PTHR42783:SF3">
    <property type="entry name" value="GLUTAMATE SYNTHASE [NADPH] SMALL CHAIN-RELATED"/>
    <property type="match status" value="1"/>
</dbReference>
<name>A0ABY8E7K5_9FIRM</name>
<keyword evidence="4" id="KW-1185">Reference proteome</keyword>
<dbReference type="InterPro" id="IPR023753">
    <property type="entry name" value="FAD/NAD-binding_dom"/>
</dbReference>
<dbReference type="InterPro" id="IPR036188">
    <property type="entry name" value="FAD/NAD-bd_sf"/>
</dbReference>
<evidence type="ECO:0000313" key="4">
    <source>
        <dbReference type="Proteomes" id="UP001222800"/>
    </source>
</evidence>
<organism evidence="3 4">
    <name type="scientific">Tepidibacter hydrothermalis</name>
    <dbReference type="NCBI Taxonomy" id="3036126"/>
    <lineage>
        <taxon>Bacteria</taxon>
        <taxon>Bacillati</taxon>
        <taxon>Bacillota</taxon>
        <taxon>Clostridia</taxon>
        <taxon>Peptostreptococcales</taxon>
        <taxon>Peptostreptococcaceae</taxon>
        <taxon>Tepidibacter</taxon>
    </lineage>
</organism>
<sequence>MNKNINIFGDVNNIGESNVCINKTIKEILNEYAGGMTGYKNVKLVQIGGPLGEVFKANNLNYKLSKYADSMVTDTIVFFNDLMCPVDFIRFCTRYVIRELGIRNDHVEKINILIENITSGLANEGDFEKLRETASEKADTYAENELHKIILYMADNFKNEFIDHIINKKCKTGICRKLFVAQCINGCPAEVNVPGYIALMADDRIKDAYSLMRKNNPLPFVCGMVCSRPCEDRCRRGEIEKTVGVRALKRYASDRALKTGEYKEDRLESKGKKVAIVGGGPAGLSAAYFLSKTGYEVIIYEANEVIGGMLALGIPEYRLPQAVIDKEVELVKNLGVEIITNTRVGKDVTLKELRNKFDSVLLSTGTHIGNKFGPDVKEIETAIDLLREVKVEGRKEIGENVLVIGGGDVAMDAARTSVRLGAKNVIVASLETFETMPASDEEKYEALEEGVEFVSGYGTKDIHEEGGKLKEITLKKCISIVDDKGIFSPIYDNEDLKKFEIDSLILAIGQRPDNSYLDEDIEINERGWIKINSFTFETSVEGVFAAGDIYRPGVAVKAIAEAKKAAQSIDRYLGGTGLYTEKEIEIPQGQLHYDLWFEEKINEKIINVAERVSNFKEITLTMSDIDAKCEAKRCLRCDRNTRSS</sequence>
<feature type="domain" description="Dihydroprymidine dehydrogenase" evidence="2">
    <location>
        <begin position="175"/>
        <end position="259"/>
    </location>
</feature>
<feature type="domain" description="FAD/NAD(P)-binding" evidence="1">
    <location>
        <begin position="272"/>
        <end position="562"/>
    </location>
</feature>
<dbReference type="SUPFAM" id="SSF46548">
    <property type="entry name" value="alpha-helical ferredoxin"/>
    <property type="match status" value="1"/>
</dbReference>
<protein>
    <submittedName>
        <fullName evidence="3">FAD-dependent oxidoreductase</fullName>
    </submittedName>
</protein>